<sequence>MYVFSSSRSSWKEPRCRACHPYRLQGFGAGPRRFWKRRCGRGGAVSGIAAEDRGSMHCGPVDSFPRWGLRQRDSRWTSKRGKVNATATETSNSVRL</sequence>
<evidence type="ECO:0000313" key="1">
    <source>
        <dbReference type="EMBL" id="GFO17841.1"/>
    </source>
</evidence>
<dbReference type="EMBL" id="BLXT01004901">
    <property type="protein sequence ID" value="GFO17841.1"/>
    <property type="molecule type" value="Genomic_DNA"/>
</dbReference>
<comment type="caution">
    <text evidence="1">The sequence shown here is derived from an EMBL/GenBank/DDBJ whole genome shotgun (WGS) entry which is preliminary data.</text>
</comment>
<name>A0AAV4BBN9_9GAST</name>
<proteinExistence type="predicted"/>
<accession>A0AAV4BBN9</accession>
<organism evidence="1 2">
    <name type="scientific">Plakobranchus ocellatus</name>
    <dbReference type="NCBI Taxonomy" id="259542"/>
    <lineage>
        <taxon>Eukaryota</taxon>
        <taxon>Metazoa</taxon>
        <taxon>Spiralia</taxon>
        <taxon>Lophotrochozoa</taxon>
        <taxon>Mollusca</taxon>
        <taxon>Gastropoda</taxon>
        <taxon>Heterobranchia</taxon>
        <taxon>Euthyneura</taxon>
        <taxon>Panpulmonata</taxon>
        <taxon>Sacoglossa</taxon>
        <taxon>Placobranchoidea</taxon>
        <taxon>Plakobranchidae</taxon>
        <taxon>Plakobranchus</taxon>
    </lineage>
</organism>
<gene>
    <name evidence="1" type="ORF">PoB_004434600</name>
</gene>
<dbReference type="Proteomes" id="UP000735302">
    <property type="component" value="Unassembled WGS sequence"/>
</dbReference>
<evidence type="ECO:0000313" key="2">
    <source>
        <dbReference type="Proteomes" id="UP000735302"/>
    </source>
</evidence>
<dbReference type="AlphaFoldDB" id="A0AAV4BBN9"/>
<protein>
    <submittedName>
        <fullName evidence="1">Uncharacterized protein</fullName>
    </submittedName>
</protein>
<keyword evidence="2" id="KW-1185">Reference proteome</keyword>
<reference evidence="1 2" key="1">
    <citation type="journal article" date="2021" name="Elife">
        <title>Chloroplast acquisition without the gene transfer in kleptoplastic sea slugs, Plakobranchus ocellatus.</title>
        <authorList>
            <person name="Maeda T."/>
            <person name="Takahashi S."/>
            <person name="Yoshida T."/>
            <person name="Shimamura S."/>
            <person name="Takaki Y."/>
            <person name="Nagai Y."/>
            <person name="Toyoda A."/>
            <person name="Suzuki Y."/>
            <person name="Arimoto A."/>
            <person name="Ishii H."/>
            <person name="Satoh N."/>
            <person name="Nishiyama T."/>
            <person name="Hasebe M."/>
            <person name="Maruyama T."/>
            <person name="Minagawa J."/>
            <person name="Obokata J."/>
            <person name="Shigenobu S."/>
        </authorList>
    </citation>
    <scope>NUCLEOTIDE SEQUENCE [LARGE SCALE GENOMIC DNA]</scope>
</reference>